<evidence type="ECO:0000313" key="2">
    <source>
        <dbReference type="Proteomes" id="UP000276133"/>
    </source>
</evidence>
<name>A0A3M7SHN6_BRAPC</name>
<accession>A0A3M7SHN6</accession>
<evidence type="ECO:0000313" key="1">
    <source>
        <dbReference type="EMBL" id="RNA35271.1"/>
    </source>
</evidence>
<comment type="caution">
    <text evidence="1">The sequence shown here is derived from an EMBL/GenBank/DDBJ whole genome shotgun (WGS) entry which is preliminary data.</text>
</comment>
<proteinExistence type="predicted"/>
<sequence length="72" mass="8316">MLNYKQSICVKNKRLRAELLQPTVLYPPSCAFLDFGDMCVFQQRSNGLLFLTILRKGFRVEYDPKDGVAEND</sequence>
<reference evidence="1 2" key="1">
    <citation type="journal article" date="2018" name="Sci. Rep.">
        <title>Genomic signatures of local adaptation to the degree of environmental predictability in rotifers.</title>
        <authorList>
            <person name="Franch-Gras L."/>
            <person name="Hahn C."/>
            <person name="Garcia-Roger E.M."/>
            <person name="Carmona M.J."/>
            <person name="Serra M."/>
            <person name="Gomez A."/>
        </authorList>
    </citation>
    <scope>NUCLEOTIDE SEQUENCE [LARGE SCALE GENOMIC DNA]</scope>
    <source>
        <strain evidence="1">HYR1</strain>
    </source>
</reference>
<gene>
    <name evidence="1" type="ORF">BpHYR1_031922</name>
</gene>
<organism evidence="1 2">
    <name type="scientific">Brachionus plicatilis</name>
    <name type="common">Marine rotifer</name>
    <name type="synonym">Brachionus muelleri</name>
    <dbReference type="NCBI Taxonomy" id="10195"/>
    <lineage>
        <taxon>Eukaryota</taxon>
        <taxon>Metazoa</taxon>
        <taxon>Spiralia</taxon>
        <taxon>Gnathifera</taxon>
        <taxon>Rotifera</taxon>
        <taxon>Eurotatoria</taxon>
        <taxon>Monogononta</taxon>
        <taxon>Pseudotrocha</taxon>
        <taxon>Ploima</taxon>
        <taxon>Brachionidae</taxon>
        <taxon>Brachionus</taxon>
    </lineage>
</organism>
<protein>
    <submittedName>
        <fullName evidence="1">Uncharacterized protein</fullName>
    </submittedName>
</protein>
<dbReference type="Proteomes" id="UP000276133">
    <property type="component" value="Unassembled WGS sequence"/>
</dbReference>
<dbReference type="EMBL" id="REGN01001347">
    <property type="protein sequence ID" value="RNA35271.1"/>
    <property type="molecule type" value="Genomic_DNA"/>
</dbReference>
<dbReference type="AlphaFoldDB" id="A0A3M7SHN6"/>
<keyword evidence="2" id="KW-1185">Reference proteome</keyword>